<proteinExistence type="predicted"/>
<evidence type="ECO:0000313" key="2">
    <source>
        <dbReference type="EMBL" id="KAF6149179.1"/>
    </source>
</evidence>
<dbReference type="InterPro" id="IPR010259">
    <property type="entry name" value="S8pro/Inhibitor_I9"/>
</dbReference>
<organism evidence="2 3">
    <name type="scientific">Kingdonia uniflora</name>
    <dbReference type="NCBI Taxonomy" id="39325"/>
    <lineage>
        <taxon>Eukaryota</taxon>
        <taxon>Viridiplantae</taxon>
        <taxon>Streptophyta</taxon>
        <taxon>Embryophyta</taxon>
        <taxon>Tracheophyta</taxon>
        <taxon>Spermatophyta</taxon>
        <taxon>Magnoliopsida</taxon>
        <taxon>Ranunculales</taxon>
        <taxon>Circaeasteraceae</taxon>
        <taxon>Kingdonia</taxon>
    </lineage>
</organism>
<protein>
    <recommendedName>
        <fullName evidence="1">Inhibitor I9 domain-containing protein</fullName>
    </recommendedName>
</protein>
<comment type="caution">
    <text evidence="2">The sequence shown here is derived from an EMBL/GenBank/DDBJ whole genome shotgun (WGS) entry which is preliminary data.</text>
</comment>
<gene>
    <name evidence="2" type="ORF">GIB67_026035</name>
</gene>
<dbReference type="AlphaFoldDB" id="A0A7J7M2S3"/>
<dbReference type="Pfam" id="PF05922">
    <property type="entry name" value="Inhibitor_I9"/>
    <property type="match status" value="1"/>
</dbReference>
<reference evidence="2 3" key="1">
    <citation type="journal article" date="2020" name="IScience">
        <title>Genome Sequencing of the Endangered Kingdonia uniflora (Circaeasteraceae, Ranunculales) Reveals Potential Mechanisms of Evolutionary Specialization.</title>
        <authorList>
            <person name="Sun Y."/>
            <person name="Deng T."/>
            <person name="Zhang A."/>
            <person name="Moore M.J."/>
            <person name="Landis J.B."/>
            <person name="Lin N."/>
            <person name="Zhang H."/>
            <person name="Zhang X."/>
            <person name="Huang J."/>
            <person name="Zhang X."/>
            <person name="Sun H."/>
            <person name="Wang H."/>
        </authorList>
    </citation>
    <scope>NUCLEOTIDE SEQUENCE [LARGE SCALE GENOMIC DNA]</scope>
    <source>
        <strain evidence="2">TB1705</strain>
        <tissue evidence="2">Leaf</tissue>
    </source>
</reference>
<dbReference type="InterPro" id="IPR037045">
    <property type="entry name" value="S8pro/Inhibitor_I9_sf"/>
</dbReference>
<dbReference type="Gene3D" id="3.30.70.80">
    <property type="entry name" value="Peptidase S8 propeptide/proteinase inhibitor I9"/>
    <property type="match status" value="1"/>
</dbReference>
<dbReference type="Proteomes" id="UP000541444">
    <property type="component" value="Unassembled WGS sequence"/>
</dbReference>
<evidence type="ECO:0000313" key="3">
    <source>
        <dbReference type="Proteomes" id="UP000541444"/>
    </source>
</evidence>
<keyword evidence="3" id="KW-1185">Reference proteome</keyword>
<sequence length="146" mass="16299">MVLGGWGCLQVYVVYMGSTSTCEEDPNEILWQSHQMLSVVHGGSNEHAQASHVYSYKHVFRGSKLTEEQVLEMANWDFNSDIILRNKNIYTKSNCLRRLLGSQPAPQVAGFSLKGPNNLTPEILKVIFLNNNQPDFTAPGFNILAA</sequence>
<feature type="domain" description="Inhibitor I9" evidence="1">
    <location>
        <begin position="11"/>
        <end position="70"/>
    </location>
</feature>
<dbReference type="OrthoDB" id="2014869at2759"/>
<evidence type="ECO:0000259" key="1">
    <source>
        <dbReference type="Pfam" id="PF05922"/>
    </source>
</evidence>
<dbReference type="EMBL" id="JACGCM010001798">
    <property type="protein sequence ID" value="KAF6149179.1"/>
    <property type="molecule type" value="Genomic_DNA"/>
</dbReference>
<accession>A0A7J7M2S3</accession>
<name>A0A7J7M2S3_9MAGN</name>